<dbReference type="SUPFAM" id="SSF90112">
    <property type="entry name" value="Neurotransmitter-gated ion-channel transmembrane pore"/>
    <property type="match status" value="1"/>
</dbReference>
<dbReference type="SUPFAM" id="SSF63712">
    <property type="entry name" value="Nicotinic receptor ligand binding domain-like"/>
    <property type="match status" value="1"/>
</dbReference>
<keyword evidence="4 5" id="KW-0472">Membrane</keyword>
<dbReference type="AlphaFoldDB" id="A0A8B8B451"/>
<dbReference type="GO" id="GO:0005230">
    <property type="term" value="F:extracellular ligand-gated monoatomic ion channel activity"/>
    <property type="evidence" value="ECO:0007669"/>
    <property type="project" value="InterPro"/>
</dbReference>
<dbReference type="Gene3D" id="1.20.58.390">
    <property type="entry name" value="Neurotransmitter-gated ion-channel transmembrane domain"/>
    <property type="match status" value="1"/>
</dbReference>
<feature type="transmembrane region" description="Helical" evidence="5">
    <location>
        <begin position="175"/>
        <end position="198"/>
    </location>
</feature>
<dbReference type="Gene3D" id="2.70.170.10">
    <property type="entry name" value="Neurotransmitter-gated ion-channel ligand-binding domain"/>
    <property type="match status" value="1"/>
</dbReference>
<dbReference type="Pfam" id="PF02931">
    <property type="entry name" value="Neur_chan_LBD"/>
    <property type="match status" value="1"/>
</dbReference>
<gene>
    <name evidence="9" type="primary">LOC111107327</name>
</gene>
<dbReference type="InterPro" id="IPR006029">
    <property type="entry name" value="Neurotrans-gated_channel_TM"/>
</dbReference>
<dbReference type="Proteomes" id="UP000694844">
    <property type="component" value="Chromosome 1"/>
</dbReference>
<dbReference type="CDD" id="cd18989">
    <property type="entry name" value="LGIC_ECD_cation"/>
    <property type="match status" value="1"/>
</dbReference>
<dbReference type="PANTHER" id="PTHR18945">
    <property type="entry name" value="NEUROTRANSMITTER GATED ION CHANNEL"/>
    <property type="match status" value="1"/>
</dbReference>
<feature type="domain" description="Neurotransmitter-gated ion-channel ligand-binding" evidence="6">
    <location>
        <begin position="7"/>
        <end position="113"/>
    </location>
</feature>
<dbReference type="InterPro" id="IPR006202">
    <property type="entry name" value="Neur_chan_lig-bd"/>
</dbReference>
<dbReference type="GO" id="GO:0004888">
    <property type="term" value="F:transmembrane signaling receptor activity"/>
    <property type="evidence" value="ECO:0007669"/>
    <property type="project" value="InterPro"/>
</dbReference>
<reference evidence="8" key="1">
    <citation type="submission" date="2024-06" db="UniProtKB">
        <authorList>
            <consortium name="RefSeq"/>
        </authorList>
    </citation>
    <scope>NUCLEOTIDE SEQUENCE [LARGE SCALE GENOMIC DNA]</scope>
</reference>
<comment type="subcellular location">
    <subcellularLocation>
        <location evidence="1">Membrane</location>
        <topology evidence="1">Multi-pass membrane protein</topology>
    </subcellularLocation>
</comment>
<protein>
    <submittedName>
        <fullName evidence="9">Neuronal acetylcholine receptor subunit alpha-3-like</fullName>
    </submittedName>
</protein>
<dbReference type="KEGG" id="cvn:111107327"/>
<dbReference type="InterPro" id="IPR006201">
    <property type="entry name" value="Neur_channel"/>
</dbReference>
<evidence type="ECO:0000313" key="9">
    <source>
        <dbReference type="RefSeq" id="XP_022298187.1"/>
    </source>
</evidence>
<dbReference type="RefSeq" id="XP_022298187.1">
    <property type="nucleotide sequence ID" value="XM_022442479.1"/>
</dbReference>
<evidence type="ECO:0000256" key="2">
    <source>
        <dbReference type="ARBA" id="ARBA00022692"/>
    </source>
</evidence>
<evidence type="ECO:0000259" key="6">
    <source>
        <dbReference type="Pfam" id="PF02931"/>
    </source>
</evidence>
<dbReference type="GeneID" id="111107327"/>
<proteinExistence type="predicted"/>
<organism evidence="8 9">
    <name type="scientific">Crassostrea virginica</name>
    <name type="common">Eastern oyster</name>
    <dbReference type="NCBI Taxonomy" id="6565"/>
    <lineage>
        <taxon>Eukaryota</taxon>
        <taxon>Metazoa</taxon>
        <taxon>Spiralia</taxon>
        <taxon>Lophotrochozoa</taxon>
        <taxon>Mollusca</taxon>
        <taxon>Bivalvia</taxon>
        <taxon>Autobranchia</taxon>
        <taxon>Pteriomorphia</taxon>
        <taxon>Ostreida</taxon>
        <taxon>Ostreoidea</taxon>
        <taxon>Ostreidae</taxon>
        <taxon>Crassostrea</taxon>
    </lineage>
</organism>
<evidence type="ECO:0000259" key="7">
    <source>
        <dbReference type="Pfam" id="PF02932"/>
    </source>
</evidence>
<evidence type="ECO:0000256" key="4">
    <source>
        <dbReference type="ARBA" id="ARBA00023136"/>
    </source>
</evidence>
<feature type="domain" description="Neurotransmitter-gated ion-channel transmembrane" evidence="7">
    <location>
        <begin position="120"/>
        <end position="233"/>
    </location>
</feature>
<dbReference type="GO" id="GO:0016020">
    <property type="term" value="C:membrane"/>
    <property type="evidence" value="ECO:0007669"/>
    <property type="project" value="UniProtKB-SubCell"/>
</dbReference>
<dbReference type="InterPro" id="IPR036734">
    <property type="entry name" value="Neur_chan_lig-bd_sf"/>
</dbReference>
<name>A0A8B8B451_CRAVI</name>
<keyword evidence="3 5" id="KW-1133">Transmembrane helix</keyword>
<accession>A0A8B8B451</accession>
<keyword evidence="8" id="KW-1185">Reference proteome</keyword>
<sequence length="305" mass="35012">MSIRSDTKIPMRINGNGRVHWNPSGIFNVACESDITYYPFDSQTCDIKVSTWGYTQGEIQLVLGKKQHLDTSFYSENGEWDLIKAIGYKSDDKSRGDQKYSSLTFRLTLRRKPGFHIINMICPMVLMAFLIPMVYKLPSDGGEKMGYCLTVLLAYAVYLTLISDNVPTTSKNICFLSIYLELILAYSTFSVTIVSIILNTNDQGEKKVPNWMNTLCCNHRRQRIADKFDVSIKDRRRNGDWKTHAEDFSSSSGSTKKMERISYRQFSKMLDKFFFVVYITLVTITTVVLLFVLLLHFYSGQESVL</sequence>
<dbReference type="InterPro" id="IPR036719">
    <property type="entry name" value="Neuro-gated_channel_TM_sf"/>
</dbReference>
<dbReference type="OrthoDB" id="6099057at2759"/>
<keyword evidence="2 5" id="KW-0812">Transmembrane</keyword>
<evidence type="ECO:0000256" key="3">
    <source>
        <dbReference type="ARBA" id="ARBA00022989"/>
    </source>
</evidence>
<dbReference type="CDD" id="cd19051">
    <property type="entry name" value="LGIC_TM_cation"/>
    <property type="match status" value="1"/>
</dbReference>
<feature type="transmembrane region" description="Helical" evidence="5">
    <location>
        <begin position="273"/>
        <end position="298"/>
    </location>
</feature>
<evidence type="ECO:0000256" key="1">
    <source>
        <dbReference type="ARBA" id="ARBA00004141"/>
    </source>
</evidence>
<feature type="transmembrane region" description="Helical" evidence="5">
    <location>
        <begin position="115"/>
        <end position="135"/>
    </location>
</feature>
<evidence type="ECO:0000256" key="5">
    <source>
        <dbReference type="SAM" id="Phobius"/>
    </source>
</evidence>
<evidence type="ECO:0000313" key="8">
    <source>
        <dbReference type="Proteomes" id="UP000694844"/>
    </source>
</evidence>
<dbReference type="InterPro" id="IPR038050">
    <property type="entry name" value="Neuro_actylchol_rec"/>
</dbReference>
<feature type="transmembrane region" description="Helical" evidence="5">
    <location>
        <begin position="147"/>
        <end position="163"/>
    </location>
</feature>
<dbReference type="PRINTS" id="PR00252">
    <property type="entry name" value="NRIONCHANNEL"/>
</dbReference>
<reference evidence="9" key="2">
    <citation type="submission" date="2025-08" db="UniProtKB">
        <authorList>
            <consortium name="RefSeq"/>
        </authorList>
    </citation>
    <scope>IDENTIFICATION</scope>
    <source>
        <tissue evidence="9">Whole sample</tissue>
    </source>
</reference>
<dbReference type="Pfam" id="PF02932">
    <property type="entry name" value="Neur_chan_memb"/>
    <property type="match status" value="1"/>
</dbReference>